<gene>
    <name evidence="2" type="ORF">FF041_14885</name>
</gene>
<dbReference type="AlphaFoldDB" id="A0A646KHH4"/>
<reference evidence="2 3" key="1">
    <citation type="submission" date="2019-05" db="EMBL/GenBank/DDBJ databases">
        <title>Comparative genomics and metabolomics analyses of clavulanic acid producing Streptomyces species provides insight into specialized metabolism and evolution of beta-lactam biosynthetic gene clusters.</title>
        <authorList>
            <person name="Moore M.A."/>
            <person name="Cruz-Morales P."/>
            <person name="Barona Gomez F."/>
            <person name="Kapil T."/>
        </authorList>
    </citation>
    <scope>NUCLEOTIDE SEQUENCE [LARGE SCALE GENOMIC DNA]</scope>
    <source>
        <strain evidence="2 3">NRRL 5741</strain>
    </source>
</reference>
<comment type="caution">
    <text evidence="2">The sequence shown here is derived from an EMBL/GenBank/DDBJ whole genome shotgun (WGS) entry which is preliminary data.</text>
</comment>
<feature type="region of interest" description="Disordered" evidence="1">
    <location>
        <begin position="1"/>
        <end position="92"/>
    </location>
</feature>
<feature type="compositionally biased region" description="Acidic residues" evidence="1">
    <location>
        <begin position="71"/>
        <end position="85"/>
    </location>
</feature>
<evidence type="ECO:0000313" key="2">
    <source>
        <dbReference type="EMBL" id="MQT01447.1"/>
    </source>
</evidence>
<name>A0A646KHH4_STRJU</name>
<accession>A0A646KHH4</accession>
<organism evidence="2 3">
    <name type="scientific">Streptomyces jumonjinensis</name>
    <dbReference type="NCBI Taxonomy" id="1945"/>
    <lineage>
        <taxon>Bacteria</taxon>
        <taxon>Bacillati</taxon>
        <taxon>Actinomycetota</taxon>
        <taxon>Actinomycetes</taxon>
        <taxon>Kitasatosporales</taxon>
        <taxon>Streptomycetaceae</taxon>
        <taxon>Streptomyces</taxon>
    </lineage>
</organism>
<evidence type="ECO:0000256" key="1">
    <source>
        <dbReference type="SAM" id="MobiDB-lite"/>
    </source>
</evidence>
<dbReference type="EMBL" id="VCLA01000121">
    <property type="protein sequence ID" value="MQT01447.1"/>
    <property type="molecule type" value="Genomic_DNA"/>
</dbReference>
<evidence type="ECO:0000313" key="3">
    <source>
        <dbReference type="Proteomes" id="UP000419138"/>
    </source>
</evidence>
<dbReference type="Proteomes" id="UP000419138">
    <property type="component" value="Unassembled WGS sequence"/>
</dbReference>
<proteinExistence type="predicted"/>
<keyword evidence="3" id="KW-1185">Reference proteome</keyword>
<sequence length="181" mass="19465">MEQKHIGPSNPPMHAAGVDPAYIPGLIPPRPAGADGGTDGERPPEDGAAQPAVPEDAVPEDAVPEVAATEGEPDGTETDGTEPEDDGKPVFEVSDRRGAIVADRAGVTFRLDTEEAEFGWDEIKAVEIDMPRFGRRFGVTVYTSGQRWFQNDVEASSKTELKTWSDELDAVLDARFEDSEA</sequence>
<protein>
    <submittedName>
        <fullName evidence="2">Uncharacterized protein</fullName>
    </submittedName>
</protein>